<keyword evidence="1" id="KW-0472">Membrane</keyword>
<keyword evidence="1" id="KW-1133">Transmembrane helix</keyword>
<evidence type="ECO:0008006" key="4">
    <source>
        <dbReference type="Google" id="ProtNLM"/>
    </source>
</evidence>
<reference evidence="2 3" key="1">
    <citation type="submission" date="2020-10" db="EMBL/GenBank/DDBJ databases">
        <title>Identification of Nocardia species via Next-generation sequencing and recognition of intraspecies genetic diversity.</title>
        <authorList>
            <person name="Li P."/>
            <person name="Li P."/>
            <person name="Lu B."/>
        </authorList>
    </citation>
    <scope>NUCLEOTIDE SEQUENCE [LARGE SCALE GENOMIC DNA]</scope>
    <source>
        <strain evidence="2 3">N-11</strain>
    </source>
</reference>
<dbReference type="EMBL" id="JADLRE010000008">
    <property type="protein sequence ID" value="MBF6225963.1"/>
    <property type="molecule type" value="Genomic_DNA"/>
</dbReference>
<organism evidence="2 3">
    <name type="scientific">Nocardia abscessus</name>
    <dbReference type="NCBI Taxonomy" id="120957"/>
    <lineage>
        <taxon>Bacteria</taxon>
        <taxon>Bacillati</taxon>
        <taxon>Actinomycetota</taxon>
        <taxon>Actinomycetes</taxon>
        <taxon>Mycobacteriales</taxon>
        <taxon>Nocardiaceae</taxon>
        <taxon>Nocardia</taxon>
    </lineage>
</organism>
<feature type="transmembrane region" description="Helical" evidence="1">
    <location>
        <begin position="6"/>
        <end position="30"/>
    </location>
</feature>
<dbReference type="Proteomes" id="UP000807309">
    <property type="component" value="Unassembled WGS sequence"/>
</dbReference>
<gene>
    <name evidence="2" type="ORF">IU470_12730</name>
</gene>
<accession>A0ABS0C8Y8</accession>
<feature type="transmembrane region" description="Helical" evidence="1">
    <location>
        <begin position="128"/>
        <end position="147"/>
    </location>
</feature>
<proteinExistence type="predicted"/>
<evidence type="ECO:0000313" key="2">
    <source>
        <dbReference type="EMBL" id="MBF6225963.1"/>
    </source>
</evidence>
<name>A0ABS0C8Y8_9NOCA</name>
<sequence length="151" mass="16300">MLDLALPLLAGLVATTVGGFLCGAAFHHVLVPLNEIFRSIGRPSYTNRRPALAIAHTCVYAHVPADCSCIPRNRRTVLEFRGTNALLRQAAVQGVYALGTELPVRVRYSTNEPVPLTRNTVVRSAIRGSALGAALGLIHIALLWAALHTWE</sequence>
<keyword evidence="1" id="KW-0812">Transmembrane</keyword>
<protein>
    <recommendedName>
        <fullName evidence="4">DUF3592 domain-containing protein</fullName>
    </recommendedName>
</protein>
<evidence type="ECO:0000313" key="3">
    <source>
        <dbReference type="Proteomes" id="UP000807309"/>
    </source>
</evidence>
<keyword evidence="3" id="KW-1185">Reference proteome</keyword>
<dbReference type="RefSeq" id="WP_195033137.1">
    <property type="nucleotide sequence ID" value="NZ_JADLRE010000008.1"/>
</dbReference>
<comment type="caution">
    <text evidence="2">The sequence shown here is derived from an EMBL/GenBank/DDBJ whole genome shotgun (WGS) entry which is preliminary data.</text>
</comment>
<evidence type="ECO:0000256" key="1">
    <source>
        <dbReference type="SAM" id="Phobius"/>
    </source>
</evidence>